<proteinExistence type="predicted"/>
<dbReference type="SUPFAM" id="SSF50630">
    <property type="entry name" value="Acid proteases"/>
    <property type="match status" value="1"/>
</dbReference>
<dbReference type="Proteomes" id="UP000237000">
    <property type="component" value="Unassembled WGS sequence"/>
</dbReference>
<sequence>MKDVMSKKRRLEDYETVKLTEECSDILQRKLPQKLKDPGSFTIPCTIGSFTFEKAFCDLGANISLMPLSVFKKLGLSEVKRTTITLQMADRSLTYPKGTIEDVLVKVDKFIFPVDFVVLDMEEDREIPIILGRPFLTTGKALIDVHSGKLTLWVNDEEVQFNLYHTLKFPNEVHSCNRLDVLDYCVRNAIHDVLSYDPLEHCLMNSHFRKGTLRTTEFGESCFGINEDHVNCMLEFDILPMEAKSNSHGGVSIQICAIEKPKKESELANSTTNELVLKQLPNHLRYAFLGEDSKFSVIISSSLSQEEEDKLLGVLRGRKSALGWSIYDINGISPTICMHKILTEKTFKPSIEHQRRLNPAMKEVVRVEVLKLLNAGII</sequence>
<name>A0A2P5B7A0_TREOI</name>
<protein>
    <submittedName>
        <fullName evidence="1">Aspartic peptidase domain containing protein</fullName>
    </submittedName>
</protein>
<dbReference type="Pfam" id="PF13650">
    <property type="entry name" value="Asp_protease_2"/>
    <property type="match status" value="1"/>
</dbReference>
<organism evidence="1 2">
    <name type="scientific">Trema orientale</name>
    <name type="common">Charcoal tree</name>
    <name type="synonym">Celtis orientalis</name>
    <dbReference type="NCBI Taxonomy" id="63057"/>
    <lineage>
        <taxon>Eukaryota</taxon>
        <taxon>Viridiplantae</taxon>
        <taxon>Streptophyta</taxon>
        <taxon>Embryophyta</taxon>
        <taxon>Tracheophyta</taxon>
        <taxon>Spermatophyta</taxon>
        <taxon>Magnoliopsida</taxon>
        <taxon>eudicotyledons</taxon>
        <taxon>Gunneridae</taxon>
        <taxon>Pentapetalae</taxon>
        <taxon>rosids</taxon>
        <taxon>fabids</taxon>
        <taxon>Rosales</taxon>
        <taxon>Cannabaceae</taxon>
        <taxon>Trema</taxon>
    </lineage>
</organism>
<evidence type="ECO:0000313" key="2">
    <source>
        <dbReference type="Proteomes" id="UP000237000"/>
    </source>
</evidence>
<comment type="caution">
    <text evidence="1">The sequence shown here is derived from an EMBL/GenBank/DDBJ whole genome shotgun (WGS) entry which is preliminary data.</text>
</comment>
<gene>
    <name evidence="1" type="ORF">TorRG33x02_330320</name>
</gene>
<dbReference type="Gene3D" id="2.40.70.10">
    <property type="entry name" value="Acid Proteases"/>
    <property type="match status" value="1"/>
</dbReference>
<dbReference type="PANTHER" id="PTHR33067">
    <property type="entry name" value="RNA-DIRECTED DNA POLYMERASE-RELATED"/>
    <property type="match status" value="1"/>
</dbReference>
<evidence type="ECO:0000313" key="1">
    <source>
        <dbReference type="EMBL" id="PON44674.1"/>
    </source>
</evidence>
<dbReference type="PANTHER" id="PTHR33067:SF31">
    <property type="entry name" value="RNA-DIRECTED DNA POLYMERASE"/>
    <property type="match status" value="1"/>
</dbReference>
<dbReference type="OrthoDB" id="778454at2759"/>
<dbReference type="EMBL" id="JXTC01000588">
    <property type="protein sequence ID" value="PON44674.1"/>
    <property type="molecule type" value="Genomic_DNA"/>
</dbReference>
<dbReference type="CDD" id="cd00303">
    <property type="entry name" value="retropepsin_like"/>
    <property type="match status" value="1"/>
</dbReference>
<dbReference type="AlphaFoldDB" id="A0A2P5B7A0"/>
<keyword evidence="2" id="KW-1185">Reference proteome</keyword>
<dbReference type="InterPro" id="IPR021109">
    <property type="entry name" value="Peptidase_aspartic_dom_sf"/>
</dbReference>
<reference evidence="2" key="1">
    <citation type="submission" date="2016-06" db="EMBL/GenBank/DDBJ databases">
        <title>Parallel loss of symbiosis genes in relatives of nitrogen-fixing non-legume Parasponia.</title>
        <authorList>
            <person name="Van Velzen R."/>
            <person name="Holmer R."/>
            <person name="Bu F."/>
            <person name="Rutten L."/>
            <person name="Van Zeijl A."/>
            <person name="Liu W."/>
            <person name="Santuari L."/>
            <person name="Cao Q."/>
            <person name="Sharma T."/>
            <person name="Shen D."/>
            <person name="Roswanjaya Y."/>
            <person name="Wardhani T."/>
            <person name="Kalhor M.S."/>
            <person name="Jansen J."/>
            <person name="Van den Hoogen J."/>
            <person name="Gungor B."/>
            <person name="Hartog M."/>
            <person name="Hontelez J."/>
            <person name="Verver J."/>
            <person name="Yang W.-C."/>
            <person name="Schijlen E."/>
            <person name="Repin R."/>
            <person name="Schilthuizen M."/>
            <person name="Schranz E."/>
            <person name="Heidstra R."/>
            <person name="Miyata K."/>
            <person name="Fedorova E."/>
            <person name="Kohlen W."/>
            <person name="Bisseling T."/>
            <person name="Smit S."/>
            <person name="Geurts R."/>
        </authorList>
    </citation>
    <scope>NUCLEOTIDE SEQUENCE [LARGE SCALE GENOMIC DNA]</scope>
    <source>
        <strain evidence="2">cv. RG33-2</strain>
    </source>
</reference>
<dbReference type="Gene3D" id="3.10.10.10">
    <property type="entry name" value="HIV Type 1 Reverse Transcriptase, subunit A, domain 1"/>
    <property type="match status" value="1"/>
</dbReference>
<dbReference type="InParanoid" id="A0A2P5B7A0"/>
<accession>A0A2P5B7A0</accession>